<dbReference type="GO" id="GO:0005737">
    <property type="term" value="C:cytoplasm"/>
    <property type="evidence" value="ECO:0000318"/>
    <property type="project" value="GO_Central"/>
</dbReference>
<dbReference type="Gene3D" id="1.10.167.10">
    <property type="entry name" value="Regulator of G-protein Signalling 4, domain 2"/>
    <property type="match status" value="1"/>
</dbReference>
<protein>
    <recommendedName>
        <fullName evidence="12">Protein kinase domain-containing protein</fullName>
    </recommendedName>
</protein>
<dbReference type="Proteomes" id="UP000001064">
    <property type="component" value="Unassembled WGS sequence"/>
</dbReference>
<dbReference type="PROSITE" id="PS50011">
    <property type="entry name" value="PROTEIN_KINASE_DOM"/>
    <property type="match status" value="1"/>
</dbReference>
<dbReference type="InterPro" id="IPR008271">
    <property type="entry name" value="Ser/Thr_kinase_AS"/>
</dbReference>
<dbReference type="GeneID" id="10501488"/>
<dbReference type="PANTHER" id="PTHR44329:SF288">
    <property type="entry name" value="MITOGEN-ACTIVATED PROTEIN KINASE KINASE KINASE 20"/>
    <property type="match status" value="1"/>
</dbReference>
<feature type="domain" description="RGS" evidence="9">
    <location>
        <begin position="68"/>
        <end position="179"/>
    </location>
</feature>
<dbReference type="InParanoid" id="F0ZKY1"/>
<dbReference type="GO" id="GO:0050921">
    <property type="term" value="P:positive regulation of chemotaxis"/>
    <property type="evidence" value="ECO:0007669"/>
    <property type="project" value="EnsemblProtists"/>
</dbReference>
<evidence type="ECO:0000256" key="2">
    <source>
        <dbReference type="ARBA" id="ARBA00022741"/>
    </source>
</evidence>
<dbReference type="GO" id="GO:0004674">
    <property type="term" value="F:protein serine/threonine kinase activity"/>
    <property type="evidence" value="ECO:0007669"/>
    <property type="project" value="UniProtKB-EC"/>
</dbReference>
<feature type="compositionally biased region" description="Low complexity" evidence="7">
    <location>
        <begin position="195"/>
        <end position="231"/>
    </location>
</feature>
<evidence type="ECO:0000313" key="11">
    <source>
        <dbReference type="Proteomes" id="UP000001064"/>
    </source>
</evidence>
<dbReference type="InterPro" id="IPR036305">
    <property type="entry name" value="RGS_sf"/>
</dbReference>
<keyword evidence="4" id="KW-0067">ATP-binding</keyword>
<dbReference type="GO" id="GO:0007189">
    <property type="term" value="P:adenylate cyclase-activating G protein-coupled receptor signaling pathway"/>
    <property type="evidence" value="ECO:0007669"/>
    <property type="project" value="EnsemblProtists"/>
</dbReference>
<gene>
    <name evidence="10" type="ORF">DICPUDRAFT_152279</name>
</gene>
<dbReference type="SUPFAM" id="SSF56112">
    <property type="entry name" value="Protein kinase-like (PK-like)"/>
    <property type="match status" value="1"/>
</dbReference>
<dbReference type="Pfam" id="PF00615">
    <property type="entry name" value="RGS"/>
    <property type="match status" value="1"/>
</dbReference>
<evidence type="ECO:0000256" key="5">
    <source>
        <dbReference type="ARBA" id="ARBA00047899"/>
    </source>
</evidence>
<evidence type="ECO:0000256" key="1">
    <source>
        <dbReference type="ARBA" id="ARBA00022679"/>
    </source>
</evidence>
<dbReference type="Gene3D" id="1.10.510.10">
    <property type="entry name" value="Transferase(Phosphotransferase) domain 1"/>
    <property type="match status" value="1"/>
</dbReference>
<evidence type="ECO:0000256" key="7">
    <source>
        <dbReference type="SAM" id="MobiDB-lite"/>
    </source>
</evidence>
<evidence type="ECO:0000259" key="9">
    <source>
        <dbReference type="PROSITE" id="PS50132"/>
    </source>
</evidence>
<dbReference type="InterPro" id="IPR000719">
    <property type="entry name" value="Prot_kinase_dom"/>
</dbReference>
<dbReference type="SMART" id="SM00220">
    <property type="entry name" value="S_TKc"/>
    <property type="match status" value="1"/>
</dbReference>
<dbReference type="Pfam" id="PF07714">
    <property type="entry name" value="PK_Tyr_Ser-Thr"/>
    <property type="match status" value="1"/>
</dbReference>
<keyword evidence="1" id="KW-0808">Transferase</keyword>
<dbReference type="GO" id="GO:0004672">
    <property type="term" value="F:protein kinase activity"/>
    <property type="evidence" value="ECO:0000318"/>
    <property type="project" value="GO_Central"/>
</dbReference>
<evidence type="ECO:0008006" key="12">
    <source>
        <dbReference type="Google" id="ProtNLM"/>
    </source>
</evidence>
<dbReference type="OrthoDB" id="1840988at2759"/>
<sequence>MEAYFSKRENLPIPFPALQSELGQMIENSSNKGYVSSRGGNNEDKRKKHEQKKKEAASAPEMKATRDRFMETMNEPNSFRNFQSFMQNTLSTEYLNFFMEIDRYKNIDDGTKLKFTFDEIWRRFFDPDSNTPLYIESSLRRVVESQRSNPTHDSFNEVYDVLLHDIVCDSFKNYLTSPFNPDWRLEMNKKMKTVNTNNNNNNNNSNNIASTSNIASTGNNNNTNTNTNNNNKDSKEHNHNNHHHQNRERFDNYNKERREREREKEKEKEREREKEKLYDLENNLSNHSNSSSGSGRDNIDNVKSPTTFNNILQSPQTVSKVHEIYYKDSTNSLAISITLDNEEEPSIFHLDSSDMESLIEEVVKDNITVHTEINYNEVSLHKWIASGASGKVYNGQYKGKDVAIKVLGPEVCVHFDLNEFKREVALMSIFKHDNLVRCLGAGSYGDNYFHITDYCHNGTLSNHLKDPKNHISNSLKLHFALGIAKGMRYLHSMSIIHRDLKTMNILLTKRLKIKIVDFGTSRVANKNMTSHVGTQAWMAPEIFTSKSYTQKVDVYSYAIVLLEIFTRKSAYDDNSNIPFLVCKGERPEIPKDIPTPISNLIKKCWSQKPSHRPSFIKIAAYLESIIYPSISNSLGLVASTSFSSSALWSGKILATPSSK</sequence>
<evidence type="ECO:0000256" key="4">
    <source>
        <dbReference type="ARBA" id="ARBA00022840"/>
    </source>
</evidence>
<dbReference type="GO" id="GO:0005524">
    <property type="term" value="F:ATP binding"/>
    <property type="evidence" value="ECO:0007669"/>
    <property type="project" value="UniProtKB-KW"/>
</dbReference>
<keyword evidence="11" id="KW-1185">Reference proteome</keyword>
<dbReference type="AlphaFoldDB" id="F0ZKY1"/>
<dbReference type="PROSITE" id="PS50132">
    <property type="entry name" value="RGS"/>
    <property type="match status" value="1"/>
</dbReference>
<dbReference type="eggNOG" id="KOG0192">
    <property type="taxonomic scope" value="Eukaryota"/>
</dbReference>
<dbReference type="PANTHER" id="PTHR44329">
    <property type="entry name" value="SERINE/THREONINE-PROTEIN KINASE TNNI3K-RELATED"/>
    <property type="match status" value="1"/>
</dbReference>
<dbReference type="VEuPathDB" id="AmoebaDB:DICPUDRAFT_152279"/>
<comment type="catalytic activity">
    <reaction evidence="6">
        <text>L-seryl-[protein] + ATP = O-phospho-L-seryl-[protein] + ADP + H(+)</text>
        <dbReference type="Rhea" id="RHEA:17989"/>
        <dbReference type="Rhea" id="RHEA-COMP:9863"/>
        <dbReference type="Rhea" id="RHEA-COMP:11604"/>
        <dbReference type="ChEBI" id="CHEBI:15378"/>
        <dbReference type="ChEBI" id="CHEBI:29999"/>
        <dbReference type="ChEBI" id="CHEBI:30616"/>
        <dbReference type="ChEBI" id="CHEBI:83421"/>
        <dbReference type="ChEBI" id="CHEBI:456216"/>
        <dbReference type="EC" id="2.7.11.1"/>
    </reaction>
</comment>
<feature type="domain" description="Protein kinase" evidence="8">
    <location>
        <begin position="378"/>
        <end position="630"/>
    </location>
</feature>
<dbReference type="SUPFAM" id="SSF48097">
    <property type="entry name" value="Regulator of G-protein signaling, RGS"/>
    <property type="match status" value="1"/>
</dbReference>
<dbReference type="EMBL" id="GL871061">
    <property type="protein sequence ID" value="EGC35395.1"/>
    <property type="molecule type" value="Genomic_DNA"/>
</dbReference>
<evidence type="ECO:0000256" key="3">
    <source>
        <dbReference type="ARBA" id="ARBA00022777"/>
    </source>
</evidence>
<dbReference type="CDD" id="cd13999">
    <property type="entry name" value="STKc_MAP3K-like"/>
    <property type="match status" value="1"/>
</dbReference>
<dbReference type="GO" id="GO:0061123">
    <property type="term" value="P:negative regulation of positive chemotaxis to cAMP"/>
    <property type="evidence" value="ECO:0007669"/>
    <property type="project" value="EnsemblProtists"/>
</dbReference>
<dbReference type="SMART" id="SM00315">
    <property type="entry name" value="RGS"/>
    <property type="match status" value="1"/>
</dbReference>
<dbReference type="InterPro" id="IPR016137">
    <property type="entry name" value="RGS"/>
</dbReference>
<dbReference type="GO" id="GO:0007165">
    <property type="term" value="P:signal transduction"/>
    <property type="evidence" value="ECO:0000318"/>
    <property type="project" value="GO_Central"/>
</dbReference>
<keyword evidence="2" id="KW-0547">Nucleotide-binding</keyword>
<feature type="region of interest" description="Disordered" evidence="7">
    <location>
        <begin position="193"/>
        <end position="305"/>
    </location>
</feature>
<dbReference type="OMA" id="GELPFNN"/>
<feature type="compositionally biased region" description="Polar residues" evidence="7">
    <location>
        <begin position="26"/>
        <end position="40"/>
    </location>
</feature>
<organism evidence="10 11">
    <name type="scientific">Dictyostelium purpureum</name>
    <name type="common">Slime mold</name>
    <dbReference type="NCBI Taxonomy" id="5786"/>
    <lineage>
        <taxon>Eukaryota</taxon>
        <taxon>Amoebozoa</taxon>
        <taxon>Evosea</taxon>
        <taxon>Eumycetozoa</taxon>
        <taxon>Dictyostelia</taxon>
        <taxon>Dictyosteliales</taxon>
        <taxon>Dictyosteliaceae</taxon>
        <taxon>Dictyostelium</taxon>
    </lineage>
</organism>
<evidence type="ECO:0000259" key="8">
    <source>
        <dbReference type="PROSITE" id="PS50011"/>
    </source>
</evidence>
<name>F0ZKY1_DICPU</name>
<dbReference type="KEGG" id="dpp:DICPUDRAFT_152279"/>
<accession>F0ZKY1</accession>
<feature type="compositionally biased region" description="Low complexity" evidence="7">
    <location>
        <begin position="282"/>
        <end position="296"/>
    </location>
</feature>
<evidence type="ECO:0000313" key="10">
    <source>
        <dbReference type="EMBL" id="EGC35395.1"/>
    </source>
</evidence>
<dbReference type="STRING" id="5786.F0ZKY1"/>
<comment type="catalytic activity">
    <reaction evidence="5">
        <text>L-threonyl-[protein] + ATP = O-phospho-L-threonyl-[protein] + ADP + H(+)</text>
        <dbReference type="Rhea" id="RHEA:46608"/>
        <dbReference type="Rhea" id="RHEA-COMP:11060"/>
        <dbReference type="Rhea" id="RHEA-COMP:11605"/>
        <dbReference type="ChEBI" id="CHEBI:15378"/>
        <dbReference type="ChEBI" id="CHEBI:30013"/>
        <dbReference type="ChEBI" id="CHEBI:30616"/>
        <dbReference type="ChEBI" id="CHEBI:61977"/>
        <dbReference type="ChEBI" id="CHEBI:456216"/>
        <dbReference type="EC" id="2.7.11.1"/>
    </reaction>
</comment>
<dbReference type="InterPro" id="IPR051681">
    <property type="entry name" value="Ser/Thr_Kinases-Pseudokinases"/>
</dbReference>
<dbReference type="PRINTS" id="PR00109">
    <property type="entry name" value="TYRKINASE"/>
</dbReference>
<dbReference type="RefSeq" id="XP_003288071.1">
    <property type="nucleotide sequence ID" value="XM_003288023.1"/>
</dbReference>
<dbReference type="PROSITE" id="PS00108">
    <property type="entry name" value="PROTEIN_KINASE_ST"/>
    <property type="match status" value="1"/>
</dbReference>
<dbReference type="InterPro" id="IPR001245">
    <property type="entry name" value="Ser-Thr/Tyr_kinase_cat_dom"/>
</dbReference>
<keyword evidence="3" id="KW-0418">Kinase</keyword>
<dbReference type="InterPro" id="IPR011009">
    <property type="entry name" value="Kinase-like_dom_sf"/>
</dbReference>
<dbReference type="FunCoup" id="F0ZKY1">
    <property type="interactions" value="585"/>
</dbReference>
<reference evidence="11" key="1">
    <citation type="journal article" date="2011" name="Genome Biol.">
        <title>Comparative genomics of the social amoebae Dictyostelium discoideum and Dictyostelium purpureum.</title>
        <authorList>
            <consortium name="US DOE Joint Genome Institute (JGI-PGF)"/>
            <person name="Sucgang R."/>
            <person name="Kuo A."/>
            <person name="Tian X."/>
            <person name="Salerno W."/>
            <person name="Parikh A."/>
            <person name="Feasley C.L."/>
            <person name="Dalin E."/>
            <person name="Tu H."/>
            <person name="Huang E."/>
            <person name="Barry K."/>
            <person name="Lindquist E."/>
            <person name="Shapiro H."/>
            <person name="Bruce D."/>
            <person name="Schmutz J."/>
            <person name="Salamov A."/>
            <person name="Fey P."/>
            <person name="Gaudet P."/>
            <person name="Anjard C."/>
            <person name="Babu M.M."/>
            <person name="Basu S."/>
            <person name="Bushmanova Y."/>
            <person name="van der Wel H."/>
            <person name="Katoh-Kurasawa M."/>
            <person name="Dinh C."/>
            <person name="Coutinho P.M."/>
            <person name="Saito T."/>
            <person name="Elias M."/>
            <person name="Schaap P."/>
            <person name="Kay R.R."/>
            <person name="Henrissat B."/>
            <person name="Eichinger L."/>
            <person name="Rivero F."/>
            <person name="Putnam N.H."/>
            <person name="West C.M."/>
            <person name="Loomis W.F."/>
            <person name="Chisholm R.L."/>
            <person name="Shaulsky G."/>
            <person name="Strassmann J.E."/>
            <person name="Queller D.C."/>
            <person name="Kuspa A."/>
            <person name="Grigoriev I.V."/>
        </authorList>
    </citation>
    <scope>NUCLEOTIDE SEQUENCE [LARGE SCALE GENOMIC DNA]</scope>
    <source>
        <strain evidence="11">QSDP1</strain>
    </source>
</reference>
<dbReference type="GO" id="GO:0005938">
    <property type="term" value="C:cell cortex"/>
    <property type="evidence" value="ECO:0007669"/>
    <property type="project" value="EnsemblProtists"/>
</dbReference>
<evidence type="ECO:0000256" key="6">
    <source>
        <dbReference type="ARBA" id="ARBA00048679"/>
    </source>
</evidence>
<proteinExistence type="predicted"/>
<feature type="compositionally biased region" description="Basic and acidic residues" evidence="7">
    <location>
        <begin position="247"/>
        <end position="279"/>
    </location>
</feature>
<dbReference type="InterPro" id="IPR044926">
    <property type="entry name" value="RGS_subdomain_2"/>
</dbReference>
<feature type="region of interest" description="Disordered" evidence="7">
    <location>
        <begin position="26"/>
        <end position="62"/>
    </location>
</feature>